<evidence type="ECO:0000313" key="2">
    <source>
        <dbReference type="Proteomes" id="UP001169242"/>
    </source>
</evidence>
<proteinExistence type="predicted"/>
<protein>
    <submittedName>
        <fullName evidence="1">Uncharacterized protein</fullName>
    </submittedName>
</protein>
<gene>
    <name evidence="1" type="ORF">PBV87_02955</name>
</gene>
<dbReference type="EMBL" id="JAQIFT010000013">
    <property type="protein sequence ID" value="MDA3730465.1"/>
    <property type="molecule type" value="Genomic_DNA"/>
</dbReference>
<comment type="caution">
    <text evidence="1">The sequence shown here is derived from an EMBL/GenBank/DDBJ whole genome shotgun (WGS) entry which is preliminary data.</text>
</comment>
<dbReference type="RefSeq" id="WP_271011092.1">
    <property type="nucleotide sequence ID" value="NZ_JAQIFT010000013.1"/>
</dbReference>
<evidence type="ECO:0000313" key="1">
    <source>
        <dbReference type="EMBL" id="MDA3730465.1"/>
    </source>
</evidence>
<reference evidence="1" key="1">
    <citation type="journal article" date="2023" name="Int. J. Syst. Evol. Microbiol.">
        <title>&lt;i&gt;Holtiella tumoricola&lt;/i&gt; gen. nov. sp. nov., isolated from a human clinical sample.</title>
        <authorList>
            <person name="Allen-Vercoe E."/>
            <person name="Daigneault M.C."/>
            <person name="Vancuren S.J."/>
            <person name="Cochrane K."/>
            <person name="O'Neal L.L."/>
            <person name="Sankaranarayanan K."/>
            <person name="Lawson P.A."/>
        </authorList>
    </citation>
    <scope>NUCLEOTIDE SEQUENCE</scope>
    <source>
        <strain evidence="1">CC70A</strain>
    </source>
</reference>
<name>A0AA42DKE0_9FIRM</name>
<keyword evidence="2" id="KW-1185">Reference proteome</keyword>
<organism evidence="1 2">
    <name type="scientific">Holtiella tumoricola</name>
    <dbReference type="NCBI Taxonomy" id="3018743"/>
    <lineage>
        <taxon>Bacteria</taxon>
        <taxon>Bacillati</taxon>
        <taxon>Bacillota</taxon>
        <taxon>Clostridia</taxon>
        <taxon>Lachnospirales</taxon>
        <taxon>Cellulosilyticaceae</taxon>
        <taxon>Holtiella</taxon>
    </lineage>
</organism>
<dbReference type="AlphaFoldDB" id="A0AA42DKE0"/>
<accession>A0AA42DKE0</accession>
<dbReference type="Proteomes" id="UP001169242">
    <property type="component" value="Unassembled WGS sequence"/>
</dbReference>
<sequence>MKRWQKIVGTLFIVSVLSVGGISYWQRENIHTLLTGLQYSSEVLQEQMIASQDAVNQILTQYHLDTMRTLTIEEMEQLETGELSIEEATNRLVASLGNKGNGQETELENKNLDQVINEEAKEQVSPEAQLVASYTAKMYALRGKYMGQLKGIESQGWALLNQYKSGSQSISKLTSQGMSLMGQATKLESQCDREVEDVLASLLQELKAIKGDTQVVQTMRQAYYTEKSAQKAYYVSLIPSRNS</sequence>